<dbReference type="KEGG" id="mdu:MDUV_47710"/>
<protein>
    <submittedName>
        <fullName evidence="2">Uncharacterized protein</fullName>
    </submittedName>
</protein>
<accession>A0A7I7K8T3</accession>
<feature type="compositionally biased region" description="Basic and acidic residues" evidence="1">
    <location>
        <begin position="1"/>
        <end position="15"/>
    </location>
</feature>
<organism evidence="2 3">
    <name type="scientific">Mycolicibacterium duvalii</name>
    <dbReference type="NCBI Taxonomy" id="39688"/>
    <lineage>
        <taxon>Bacteria</taxon>
        <taxon>Bacillati</taxon>
        <taxon>Actinomycetota</taxon>
        <taxon>Actinomycetes</taxon>
        <taxon>Mycobacteriales</taxon>
        <taxon>Mycobacteriaceae</taxon>
        <taxon>Mycolicibacterium</taxon>
    </lineage>
</organism>
<feature type="compositionally biased region" description="Basic and acidic residues" evidence="1">
    <location>
        <begin position="25"/>
        <end position="46"/>
    </location>
</feature>
<keyword evidence="3" id="KW-1185">Reference proteome</keyword>
<dbReference type="AlphaFoldDB" id="A0A7I7K8T3"/>
<evidence type="ECO:0000313" key="3">
    <source>
        <dbReference type="Proteomes" id="UP000467006"/>
    </source>
</evidence>
<feature type="region of interest" description="Disordered" evidence="1">
    <location>
        <begin position="1"/>
        <end position="46"/>
    </location>
</feature>
<reference evidence="2 3" key="1">
    <citation type="journal article" date="2019" name="Emerg. Microbes Infect.">
        <title>Comprehensive subspecies identification of 175 nontuberculous mycobacteria species based on 7547 genomic profiles.</title>
        <authorList>
            <person name="Matsumoto Y."/>
            <person name="Kinjo T."/>
            <person name="Motooka D."/>
            <person name="Nabeya D."/>
            <person name="Jung N."/>
            <person name="Uechi K."/>
            <person name="Horii T."/>
            <person name="Iida T."/>
            <person name="Fujita J."/>
            <person name="Nakamura S."/>
        </authorList>
    </citation>
    <scope>NUCLEOTIDE SEQUENCE [LARGE SCALE GENOMIC DNA]</scope>
    <source>
        <strain evidence="2 3">JCM 6396</strain>
    </source>
</reference>
<proteinExistence type="predicted"/>
<dbReference type="RefSeq" id="WP_163722341.1">
    <property type="nucleotide sequence ID" value="NZ_AP022563.1"/>
</dbReference>
<gene>
    <name evidence="2" type="ORF">MDUV_47710</name>
</gene>
<dbReference type="EMBL" id="AP022563">
    <property type="protein sequence ID" value="BBX19911.1"/>
    <property type="molecule type" value="Genomic_DNA"/>
</dbReference>
<evidence type="ECO:0000313" key="2">
    <source>
        <dbReference type="EMBL" id="BBX19911.1"/>
    </source>
</evidence>
<dbReference type="Proteomes" id="UP000467006">
    <property type="component" value="Chromosome"/>
</dbReference>
<evidence type="ECO:0000256" key="1">
    <source>
        <dbReference type="SAM" id="MobiDB-lite"/>
    </source>
</evidence>
<name>A0A7I7K8T3_9MYCO</name>
<sequence length="46" mass="4888">MTRGKGIYDDEHGSEKSASSTANSESDKDVDEKTPDVDKDSGEPTA</sequence>